<name>A0A158FC29_9BURK</name>
<evidence type="ECO:0000313" key="3">
    <source>
        <dbReference type="EMBL" id="SAL17398.1"/>
    </source>
</evidence>
<feature type="domain" description="Response regulatory" evidence="2">
    <location>
        <begin position="287"/>
        <end position="407"/>
    </location>
</feature>
<proteinExistence type="predicted"/>
<dbReference type="GO" id="GO:0000160">
    <property type="term" value="P:phosphorelay signal transduction system"/>
    <property type="evidence" value="ECO:0007669"/>
    <property type="project" value="InterPro"/>
</dbReference>
<evidence type="ECO:0000259" key="2">
    <source>
        <dbReference type="PROSITE" id="PS50110"/>
    </source>
</evidence>
<feature type="modified residue" description="4-aspartylphosphate" evidence="1">
    <location>
        <position position="336"/>
    </location>
</feature>
<evidence type="ECO:0000256" key="1">
    <source>
        <dbReference type="PROSITE-ProRule" id="PRU00169"/>
    </source>
</evidence>
<dbReference type="InterPro" id="IPR013975">
    <property type="entry name" value="Tscrpt_reg_BetR_N"/>
</dbReference>
<dbReference type="AlphaFoldDB" id="A0A158FC29"/>
<dbReference type="InterPro" id="IPR011006">
    <property type="entry name" value="CheY-like_superfamily"/>
</dbReference>
<dbReference type="InterPro" id="IPR001789">
    <property type="entry name" value="Sig_transdc_resp-reg_receiver"/>
</dbReference>
<dbReference type="Pfam" id="PF08667">
    <property type="entry name" value="BetR"/>
    <property type="match status" value="1"/>
</dbReference>
<dbReference type="SUPFAM" id="SSF52172">
    <property type="entry name" value="CheY-like"/>
    <property type="match status" value="1"/>
</dbReference>
<evidence type="ECO:0000313" key="4">
    <source>
        <dbReference type="Proteomes" id="UP000054683"/>
    </source>
</evidence>
<sequence length="410" mass="45545">MRTIVRIIPLAVEQYFWNLVRIRKSTRASGLLRVYVCLSDALHVASCRFGRLHAVIRCTRTFATCESASAVLPRLETNRTSLAKGLFIFSRVFEQAPSYAYNTAPSTPYRVTVFNPTTRSYRSTGSMVTETSSSDSLAVAQRVRDLMNRHGIGKRQQTAELCRILDLSFSQGHRKLRGNSPWTLAQIRRVAEAFGEPALQLFDAKNADVDDTEGTAQDAVLMLGAIEIPCVAWIGEALDPGSRPDFIAQNMNGRWLVTTHEGVLLHAAHDVHKIEIQPRRTDMDKPLIAVVDDDQTSADNLHDYLERSGFTAVALYGLEGFSQALQTQVFDAVVIDWLFGAHTSADAIRAVRNSDNPDAPIFVLTGELTTGKASESEISDIIQRYNVTCFEKPARMAILVADLSKRLQRT</sequence>
<dbReference type="PROSITE" id="PS50110">
    <property type="entry name" value="RESPONSE_REGULATORY"/>
    <property type="match status" value="1"/>
</dbReference>
<dbReference type="Pfam" id="PF00072">
    <property type="entry name" value="Response_reg"/>
    <property type="match status" value="1"/>
</dbReference>
<dbReference type="Proteomes" id="UP000054683">
    <property type="component" value="Unassembled WGS sequence"/>
</dbReference>
<gene>
    <name evidence="3" type="ORF">AWB69_00942</name>
</gene>
<accession>A0A158FC29</accession>
<keyword evidence="1" id="KW-0597">Phosphoprotein</keyword>
<protein>
    <submittedName>
        <fullName evidence="3">Response regulator receiver protein</fullName>
    </submittedName>
</protein>
<dbReference type="EMBL" id="FCOK02000004">
    <property type="protein sequence ID" value="SAL17398.1"/>
    <property type="molecule type" value="Genomic_DNA"/>
</dbReference>
<organism evidence="3 4">
    <name type="scientific">Caballeronia udeis</name>
    <dbReference type="NCBI Taxonomy" id="1232866"/>
    <lineage>
        <taxon>Bacteria</taxon>
        <taxon>Pseudomonadati</taxon>
        <taxon>Pseudomonadota</taxon>
        <taxon>Betaproteobacteria</taxon>
        <taxon>Burkholderiales</taxon>
        <taxon>Burkholderiaceae</taxon>
        <taxon>Caballeronia</taxon>
    </lineage>
</organism>
<reference evidence="3 4" key="1">
    <citation type="submission" date="2016-01" db="EMBL/GenBank/DDBJ databases">
        <authorList>
            <person name="Oliw E.H."/>
        </authorList>
    </citation>
    <scope>NUCLEOTIDE SEQUENCE [LARGE SCALE GENOMIC DNA]</scope>
    <source>
        <strain evidence="3">LMG 27134</strain>
    </source>
</reference>
<dbReference type="Gene3D" id="3.40.50.2300">
    <property type="match status" value="1"/>
</dbReference>